<evidence type="ECO:0000313" key="1">
    <source>
        <dbReference type="EMBL" id="MPM57720.1"/>
    </source>
</evidence>
<dbReference type="EMBL" id="VSSQ01016411">
    <property type="protein sequence ID" value="MPM57720.1"/>
    <property type="molecule type" value="Genomic_DNA"/>
</dbReference>
<sequence>MVYFPFHPGTPVHPNAAILVPLIILHQIDGGQNSIQTYFVGSVRIGEVAGNIDLMRFDAFNKVLDDYHVSFRNGVFFYPPGFVKRQVEKMYMAVW</sequence>
<comment type="caution">
    <text evidence="1">The sequence shown here is derived from an EMBL/GenBank/DDBJ whole genome shotgun (WGS) entry which is preliminary data.</text>
</comment>
<organism evidence="1">
    <name type="scientific">bioreactor metagenome</name>
    <dbReference type="NCBI Taxonomy" id="1076179"/>
    <lineage>
        <taxon>unclassified sequences</taxon>
        <taxon>metagenomes</taxon>
        <taxon>ecological metagenomes</taxon>
    </lineage>
</organism>
<name>A0A645AX33_9ZZZZ</name>
<accession>A0A645AX33</accession>
<gene>
    <name evidence="1" type="ORF">SDC9_104543</name>
</gene>
<dbReference type="AlphaFoldDB" id="A0A645AX33"/>
<proteinExistence type="predicted"/>
<protein>
    <submittedName>
        <fullName evidence="1">Uncharacterized protein</fullName>
    </submittedName>
</protein>
<reference evidence="1" key="1">
    <citation type="submission" date="2019-08" db="EMBL/GenBank/DDBJ databases">
        <authorList>
            <person name="Kucharzyk K."/>
            <person name="Murdoch R.W."/>
            <person name="Higgins S."/>
            <person name="Loffler F."/>
        </authorList>
    </citation>
    <scope>NUCLEOTIDE SEQUENCE</scope>
</reference>